<evidence type="ECO:0000313" key="2">
    <source>
        <dbReference type="EMBL" id="MBD1401907.1"/>
    </source>
</evidence>
<name>A0A8J6ULK8_9BACT</name>
<organism evidence="1 3">
    <name type="scientific">Pelovirga terrestris</name>
    <dbReference type="NCBI Taxonomy" id="2771352"/>
    <lineage>
        <taxon>Bacteria</taxon>
        <taxon>Pseudomonadati</taxon>
        <taxon>Thermodesulfobacteriota</taxon>
        <taxon>Desulfuromonadia</taxon>
        <taxon>Geobacterales</taxon>
        <taxon>Geobacteraceae</taxon>
        <taxon>Pelovirga</taxon>
    </lineage>
</organism>
<sequence>MALPRYAQVSLSETPWYHVVSRCVRRAFLCGVDHITGQSFEHRRDWIEQRILQLAGVFTIDVAAYAVMHNHYHI</sequence>
<dbReference type="InterPro" id="IPR036515">
    <property type="entry name" value="Transposase_17_sf"/>
</dbReference>
<dbReference type="EMBL" id="JACWUN010000031">
    <property type="protein sequence ID" value="MBD1401907.1"/>
    <property type="molecule type" value="Genomic_DNA"/>
</dbReference>
<feature type="non-terminal residue" evidence="1">
    <location>
        <position position="74"/>
    </location>
</feature>
<comment type="caution">
    <text evidence="1">The sequence shown here is derived from an EMBL/GenBank/DDBJ whole genome shotgun (WGS) entry which is preliminary data.</text>
</comment>
<reference evidence="1" key="1">
    <citation type="submission" date="2020-09" db="EMBL/GenBank/DDBJ databases">
        <title>Pelobacter alkaliphilus sp. nov., a novel anaerobic arsenate-reducing bacterium from terrestrial mud volcano.</title>
        <authorList>
            <person name="Khomyakova M.A."/>
            <person name="Merkel A.Y."/>
            <person name="Slobodkin A.I."/>
        </authorList>
    </citation>
    <scope>NUCLEOTIDE SEQUENCE</scope>
    <source>
        <strain evidence="1">M08fum</strain>
    </source>
</reference>
<dbReference type="RefSeq" id="WP_224747005.1">
    <property type="nucleotide sequence ID" value="NZ_JACWUN010000013.1"/>
</dbReference>
<dbReference type="GO" id="GO:0006313">
    <property type="term" value="P:DNA transposition"/>
    <property type="evidence" value="ECO:0007669"/>
    <property type="project" value="InterPro"/>
</dbReference>
<dbReference type="PANTHER" id="PTHR34322">
    <property type="entry name" value="TRANSPOSASE, Y1_TNP DOMAIN-CONTAINING"/>
    <property type="match status" value="1"/>
</dbReference>
<dbReference type="Proteomes" id="UP000632828">
    <property type="component" value="Unassembled WGS sequence"/>
</dbReference>
<dbReference type="GO" id="GO:0003677">
    <property type="term" value="F:DNA binding"/>
    <property type="evidence" value="ECO:0007669"/>
    <property type="project" value="InterPro"/>
</dbReference>
<dbReference type="SUPFAM" id="SSF143422">
    <property type="entry name" value="Transposase IS200-like"/>
    <property type="match status" value="1"/>
</dbReference>
<dbReference type="EMBL" id="JACWUN010000013">
    <property type="protein sequence ID" value="MBD1401327.1"/>
    <property type="molecule type" value="Genomic_DNA"/>
</dbReference>
<keyword evidence="3" id="KW-1185">Reference proteome</keyword>
<gene>
    <name evidence="1" type="ORF">ICT70_11650</name>
    <name evidence="2" type="ORF">ICT70_14700</name>
</gene>
<proteinExistence type="predicted"/>
<protein>
    <submittedName>
        <fullName evidence="1">Transposase</fullName>
    </submittedName>
</protein>
<accession>A0A8J6ULK8</accession>
<dbReference type="AlphaFoldDB" id="A0A8J6ULK8"/>
<dbReference type="GO" id="GO:0004803">
    <property type="term" value="F:transposase activity"/>
    <property type="evidence" value="ECO:0007669"/>
    <property type="project" value="InterPro"/>
</dbReference>
<evidence type="ECO:0000313" key="1">
    <source>
        <dbReference type="EMBL" id="MBD1401327.1"/>
    </source>
</evidence>
<dbReference type="PANTHER" id="PTHR34322:SF2">
    <property type="entry name" value="TRANSPOSASE IS200-LIKE DOMAIN-CONTAINING PROTEIN"/>
    <property type="match status" value="1"/>
</dbReference>
<evidence type="ECO:0000313" key="3">
    <source>
        <dbReference type="Proteomes" id="UP000632828"/>
    </source>
</evidence>
<dbReference type="Gene3D" id="3.30.70.1290">
    <property type="entry name" value="Transposase IS200-like"/>
    <property type="match status" value="1"/>
</dbReference>